<dbReference type="Pfam" id="PF00172">
    <property type="entry name" value="Zn_clus"/>
    <property type="match status" value="1"/>
</dbReference>
<dbReference type="Gene3D" id="4.10.240.10">
    <property type="entry name" value="Zn(2)-C6 fungal-type DNA-binding domain"/>
    <property type="match status" value="1"/>
</dbReference>
<keyword evidence="4" id="KW-0804">Transcription</keyword>
<feature type="domain" description="Zn(2)-C6 fungal-type" evidence="7">
    <location>
        <begin position="25"/>
        <end position="58"/>
    </location>
</feature>
<proteinExistence type="predicted"/>
<keyword evidence="2" id="KW-0805">Transcription regulation</keyword>
<dbReference type="GO" id="GO:0008270">
    <property type="term" value="F:zinc ion binding"/>
    <property type="evidence" value="ECO:0007669"/>
    <property type="project" value="InterPro"/>
</dbReference>
<dbReference type="GO" id="GO:0000435">
    <property type="term" value="P:positive regulation of transcription from RNA polymerase II promoter by galactose"/>
    <property type="evidence" value="ECO:0007669"/>
    <property type="project" value="TreeGrafter"/>
</dbReference>
<dbReference type="PANTHER" id="PTHR47424:SF3">
    <property type="entry name" value="REGULATORY PROTEIN GAL4"/>
    <property type="match status" value="1"/>
</dbReference>
<evidence type="ECO:0000259" key="7">
    <source>
        <dbReference type="PROSITE" id="PS50048"/>
    </source>
</evidence>
<dbReference type="InterPro" id="IPR001138">
    <property type="entry name" value="Zn2Cys6_DnaBD"/>
</dbReference>
<evidence type="ECO:0000313" key="8">
    <source>
        <dbReference type="EMBL" id="KAH7121477.1"/>
    </source>
</evidence>
<evidence type="ECO:0000256" key="1">
    <source>
        <dbReference type="ARBA" id="ARBA00022723"/>
    </source>
</evidence>
<evidence type="ECO:0000313" key="9">
    <source>
        <dbReference type="Proteomes" id="UP000738349"/>
    </source>
</evidence>
<dbReference type="SMART" id="SM00906">
    <property type="entry name" value="Fungal_trans"/>
    <property type="match status" value="1"/>
</dbReference>
<dbReference type="EMBL" id="JAGMUV010000024">
    <property type="protein sequence ID" value="KAH7121477.1"/>
    <property type="molecule type" value="Genomic_DNA"/>
</dbReference>
<dbReference type="AlphaFoldDB" id="A0A9P9DM63"/>
<dbReference type="GO" id="GO:0005634">
    <property type="term" value="C:nucleus"/>
    <property type="evidence" value="ECO:0007669"/>
    <property type="project" value="TreeGrafter"/>
</dbReference>
<accession>A0A9P9DM63</accession>
<feature type="region of interest" description="Disordered" evidence="6">
    <location>
        <begin position="102"/>
        <end position="125"/>
    </location>
</feature>
<evidence type="ECO:0000256" key="2">
    <source>
        <dbReference type="ARBA" id="ARBA00023015"/>
    </source>
</evidence>
<dbReference type="CDD" id="cd12148">
    <property type="entry name" value="fungal_TF_MHR"/>
    <property type="match status" value="1"/>
</dbReference>
<dbReference type="PROSITE" id="PS50048">
    <property type="entry name" value="ZN2_CY6_FUNGAL_2"/>
    <property type="match status" value="1"/>
</dbReference>
<dbReference type="Proteomes" id="UP000738349">
    <property type="component" value="Unassembled WGS sequence"/>
</dbReference>
<keyword evidence="3" id="KW-0238">DNA-binding</keyword>
<dbReference type="GO" id="GO:0006351">
    <property type="term" value="P:DNA-templated transcription"/>
    <property type="evidence" value="ECO:0007669"/>
    <property type="project" value="InterPro"/>
</dbReference>
<dbReference type="InterPro" id="IPR036864">
    <property type="entry name" value="Zn2-C6_fun-type_DNA-bd_sf"/>
</dbReference>
<dbReference type="CDD" id="cd00067">
    <property type="entry name" value="GAL4"/>
    <property type="match status" value="1"/>
</dbReference>
<keyword evidence="5" id="KW-0539">Nucleus</keyword>
<keyword evidence="9" id="KW-1185">Reference proteome</keyword>
<dbReference type="InterPro" id="IPR007219">
    <property type="entry name" value="XnlR_reg_dom"/>
</dbReference>
<evidence type="ECO:0000256" key="5">
    <source>
        <dbReference type="ARBA" id="ARBA00023242"/>
    </source>
</evidence>
<dbReference type="PANTHER" id="PTHR47424">
    <property type="entry name" value="REGULATORY PROTEIN GAL4"/>
    <property type="match status" value="1"/>
</dbReference>
<feature type="region of interest" description="Disordered" evidence="6">
    <location>
        <begin position="156"/>
        <end position="179"/>
    </location>
</feature>
<dbReference type="SMART" id="SM00066">
    <property type="entry name" value="GAL4"/>
    <property type="match status" value="1"/>
</dbReference>
<gene>
    <name evidence="8" type="ORF">EDB81DRAFT_666387</name>
</gene>
<dbReference type="Pfam" id="PF04082">
    <property type="entry name" value="Fungal_trans"/>
    <property type="match status" value="1"/>
</dbReference>
<evidence type="ECO:0000256" key="3">
    <source>
        <dbReference type="ARBA" id="ARBA00023125"/>
    </source>
</evidence>
<dbReference type="OrthoDB" id="424974at2759"/>
<dbReference type="InterPro" id="IPR051127">
    <property type="entry name" value="Fungal_SecMet_Regulators"/>
</dbReference>
<evidence type="ECO:0000256" key="4">
    <source>
        <dbReference type="ARBA" id="ARBA00023163"/>
    </source>
</evidence>
<keyword evidence="1" id="KW-0479">Metal-binding</keyword>
<dbReference type="GO" id="GO:0000981">
    <property type="term" value="F:DNA-binding transcription factor activity, RNA polymerase II-specific"/>
    <property type="evidence" value="ECO:0007669"/>
    <property type="project" value="InterPro"/>
</dbReference>
<comment type="caution">
    <text evidence="8">The sequence shown here is derived from an EMBL/GenBank/DDBJ whole genome shotgun (WGS) entry which is preliminary data.</text>
</comment>
<organism evidence="8 9">
    <name type="scientific">Dactylonectria macrodidyma</name>
    <dbReference type="NCBI Taxonomy" id="307937"/>
    <lineage>
        <taxon>Eukaryota</taxon>
        <taxon>Fungi</taxon>
        <taxon>Dikarya</taxon>
        <taxon>Ascomycota</taxon>
        <taxon>Pezizomycotina</taxon>
        <taxon>Sordariomycetes</taxon>
        <taxon>Hypocreomycetidae</taxon>
        <taxon>Hypocreales</taxon>
        <taxon>Nectriaceae</taxon>
        <taxon>Dactylonectria</taxon>
    </lineage>
</organism>
<reference evidence="8" key="1">
    <citation type="journal article" date="2021" name="Nat. Commun.">
        <title>Genetic determinants of endophytism in the Arabidopsis root mycobiome.</title>
        <authorList>
            <person name="Mesny F."/>
            <person name="Miyauchi S."/>
            <person name="Thiergart T."/>
            <person name="Pickel B."/>
            <person name="Atanasova L."/>
            <person name="Karlsson M."/>
            <person name="Huettel B."/>
            <person name="Barry K.W."/>
            <person name="Haridas S."/>
            <person name="Chen C."/>
            <person name="Bauer D."/>
            <person name="Andreopoulos W."/>
            <person name="Pangilinan J."/>
            <person name="LaButti K."/>
            <person name="Riley R."/>
            <person name="Lipzen A."/>
            <person name="Clum A."/>
            <person name="Drula E."/>
            <person name="Henrissat B."/>
            <person name="Kohler A."/>
            <person name="Grigoriev I.V."/>
            <person name="Martin F.M."/>
            <person name="Hacquard S."/>
        </authorList>
    </citation>
    <scope>NUCLEOTIDE SEQUENCE</scope>
    <source>
        <strain evidence="8">MPI-CAGE-AT-0147</strain>
    </source>
</reference>
<evidence type="ECO:0000256" key="6">
    <source>
        <dbReference type="SAM" id="MobiDB-lite"/>
    </source>
</evidence>
<protein>
    <submittedName>
        <fullName evidence="8">Fungal-specific transcription factor domain-containing protein</fullName>
    </submittedName>
</protein>
<dbReference type="SUPFAM" id="SSF57701">
    <property type="entry name" value="Zn2/Cys6 DNA-binding domain"/>
    <property type="match status" value="1"/>
</dbReference>
<name>A0A9P9DM63_9HYPO</name>
<sequence length="679" mass="76162">MPSDAEAPYLEEASRSAKRKRVALACDNCRERKVRCNGTKPLCGPCGKRGEDPANCKYTVIANSAKRVSEQEYIASLQSQVLQLQQTVSDLKEHEQTLTIEHQSFPPPLDTSGQPNGPSPISAMGATNSIQAEPVMSRGNEFYGQSSVLSLLREVPRSDRQPDGPSTPASSNSRPGINSMLQSQYALPPREVADELLRCYFSHMHILYPLIHSVGFRSRYESLWTGTGYQDLPTDDGLDIGLGGARCPRPVFFCALNAVFALGCEFSDFAPDEKEAACAVFYGRMKDLLHIELLDNGSIAHVQALLLAVHYLLCTQYPTRCYNIMGLACRMAVGLGLHSNKFSERSSFTETELRRRVWYGCLQMEMQVYISHFDMTLGRPPSMRIVNDVPLPSPIDDAHLPLHGDQMQQQEQPSTVYLFTVENIKLAKILAVILDQIYHPVSTEISFRNQPTSPSNHQDLNAVMQLDALLEDFKNSLPDVLRWDRIIETSPEISAVLKRQSYILQARYLHLKILLFRPSFSWFCASTRSELQRRENTDPSNRVPSRPKETDLTMSLLVPCAIACVNATCELVASIERSTNEHVTGAWWFRLFYLMTSGTILILAECMQLNKQHFNQATLNLAWESCLSNLEQMGNHHSQARGYTQSLKLLRERALETYSSAGPLPTQPIIENVANVSLL</sequence>
<dbReference type="GO" id="GO:0000978">
    <property type="term" value="F:RNA polymerase II cis-regulatory region sequence-specific DNA binding"/>
    <property type="evidence" value="ECO:0007669"/>
    <property type="project" value="TreeGrafter"/>
</dbReference>
<feature type="compositionally biased region" description="Polar residues" evidence="6">
    <location>
        <begin position="167"/>
        <end position="179"/>
    </location>
</feature>